<evidence type="ECO:0000313" key="3">
    <source>
        <dbReference type="Proteomes" id="UP000683507"/>
    </source>
</evidence>
<dbReference type="Proteomes" id="UP000683507">
    <property type="component" value="Chromosome"/>
</dbReference>
<evidence type="ECO:0000313" key="2">
    <source>
        <dbReference type="EMBL" id="CAG5077638.1"/>
    </source>
</evidence>
<dbReference type="RefSeq" id="WP_258540679.1">
    <property type="nucleotide sequence ID" value="NZ_OU015584.1"/>
</dbReference>
<sequence length="150" mass="16446">METLKNIVYAGVGLASTTSDKVKETINDLVEKGKISDTEGKKIIDDIFKTTESTIEEFETKVKSMTDKINATFDFKGKKEDKVVVSLEKKIAELERELAEAKKATQAKAAPKRAAAKKTSPAKKTTTRKTAAKKTTAKKMTTKASNTKTK</sequence>
<name>A0A916N9P9_9FLAO</name>
<reference evidence="2" key="1">
    <citation type="submission" date="2021-04" db="EMBL/GenBank/DDBJ databases">
        <authorList>
            <person name="Rodrigo-Torres L."/>
            <person name="Arahal R. D."/>
            <person name="Lucena T."/>
        </authorList>
    </citation>
    <scope>NUCLEOTIDE SEQUENCE</scope>
    <source>
        <strain evidence="2">AS29M-1</strain>
    </source>
</reference>
<evidence type="ECO:0008006" key="4">
    <source>
        <dbReference type="Google" id="ProtNLM"/>
    </source>
</evidence>
<gene>
    <name evidence="2" type="ORF">CRYO30217_00446</name>
</gene>
<protein>
    <recommendedName>
        <fullName evidence="4">Polyhydroxyalkanoate synthesis regulator phasin</fullName>
    </recommendedName>
</protein>
<dbReference type="KEGG" id="ptan:CRYO30217_00446"/>
<accession>A0A916N9P9</accession>
<proteinExistence type="predicted"/>
<evidence type="ECO:0000256" key="1">
    <source>
        <dbReference type="SAM" id="MobiDB-lite"/>
    </source>
</evidence>
<dbReference type="EMBL" id="OU015584">
    <property type="protein sequence ID" value="CAG5077638.1"/>
    <property type="molecule type" value="Genomic_DNA"/>
</dbReference>
<organism evidence="2 3">
    <name type="scientific">Parvicella tangerina</name>
    <dbReference type="NCBI Taxonomy" id="2829795"/>
    <lineage>
        <taxon>Bacteria</taxon>
        <taxon>Pseudomonadati</taxon>
        <taxon>Bacteroidota</taxon>
        <taxon>Flavobacteriia</taxon>
        <taxon>Flavobacteriales</taxon>
        <taxon>Parvicellaceae</taxon>
        <taxon>Parvicella</taxon>
    </lineage>
</organism>
<feature type="compositionally biased region" description="Basic residues" evidence="1">
    <location>
        <begin position="125"/>
        <end position="141"/>
    </location>
</feature>
<dbReference type="AlphaFoldDB" id="A0A916N9P9"/>
<keyword evidence="3" id="KW-1185">Reference proteome</keyword>
<dbReference type="NCBIfam" id="NF047773">
    <property type="entry name" value="phas_rel_Lepto"/>
    <property type="match status" value="1"/>
</dbReference>
<feature type="region of interest" description="Disordered" evidence="1">
    <location>
        <begin position="98"/>
        <end position="150"/>
    </location>
</feature>